<keyword evidence="1" id="KW-0812">Transmembrane</keyword>
<feature type="transmembrane region" description="Helical" evidence="1">
    <location>
        <begin position="81"/>
        <end position="101"/>
    </location>
</feature>
<gene>
    <name evidence="2" type="ORF">MA16_Dca019476</name>
</gene>
<name>A0A2I0XJC8_9ASPA</name>
<proteinExistence type="predicted"/>
<sequence length="104" mass="11791">MVDPEIDSGLVFDIYGDIHITRSPFFDVGFSSDDTVEDYLNRILPTLVDAIDDKFQDYDWTIDGHPPASPPSPPLFPLPSLRIIGAVYLGVISFLVWFFFLRQP</sequence>
<accession>A0A2I0XJC8</accession>
<evidence type="ECO:0000256" key="1">
    <source>
        <dbReference type="SAM" id="Phobius"/>
    </source>
</evidence>
<reference evidence="2 3" key="1">
    <citation type="journal article" date="2016" name="Sci. Rep.">
        <title>The Dendrobium catenatum Lindl. genome sequence provides insights into polysaccharide synthase, floral development and adaptive evolution.</title>
        <authorList>
            <person name="Zhang G.Q."/>
            <person name="Xu Q."/>
            <person name="Bian C."/>
            <person name="Tsai W.C."/>
            <person name="Yeh C.M."/>
            <person name="Liu K.W."/>
            <person name="Yoshida K."/>
            <person name="Zhang L.S."/>
            <person name="Chang S.B."/>
            <person name="Chen F."/>
            <person name="Shi Y."/>
            <person name="Su Y.Y."/>
            <person name="Zhang Y.Q."/>
            <person name="Chen L.J."/>
            <person name="Yin Y."/>
            <person name="Lin M."/>
            <person name="Huang H."/>
            <person name="Deng H."/>
            <person name="Wang Z.W."/>
            <person name="Zhu S.L."/>
            <person name="Zhao X."/>
            <person name="Deng C."/>
            <person name="Niu S.C."/>
            <person name="Huang J."/>
            <person name="Wang M."/>
            <person name="Liu G.H."/>
            <person name="Yang H.J."/>
            <person name="Xiao X.J."/>
            <person name="Hsiao Y.Y."/>
            <person name="Wu W.L."/>
            <person name="Chen Y.Y."/>
            <person name="Mitsuda N."/>
            <person name="Ohme-Takagi M."/>
            <person name="Luo Y.B."/>
            <person name="Van de Peer Y."/>
            <person name="Liu Z.J."/>
        </authorList>
    </citation>
    <scope>NUCLEOTIDE SEQUENCE [LARGE SCALE GENOMIC DNA]</scope>
    <source>
        <tissue evidence="2">The whole plant</tissue>
    </source>
</reference>
<dbReference type="Proteomes" id="UP000233837">
    <property type="component" value="Unassembled WGS sequence"/>
</dbReference>
<protein>
    <submittedName>
        <fullName evidence="2">Uncharacterized protein</fullName>
    </submittedName>
</protein>
<evidence type="ECO:0000313" key="3">
    <source>
        <dbReference type="Proteomes" id="UP000233837"/>
    </source>
</evidence>
<dbReference type="AlphaFoldDB" id="A0A2I0XJC8"/>
<organism evidence="2 3">
    <name type="scientific">Dendrobium catenatum</name>
    <dbReference type="NCBI Taxonomy" id="906689"/>
    <lineage>
        <taxon>Eukaryota</taxon>
        <taxon>Viridiplantae</taxon>
        <taxon>Streptophyta</taxon>
        <taxon>Embryophyta</taxon>
        <taxon>Tracheophyta</taxon>
        <taxon>Spermatophyta</taxon>
        <taxon>Magnoliopsida</taxon>
        <taxon>Liliopsida</taxon>
        <taxon>Asparagales</taxon>
        <taxon>Orchidaceae</taxon>
        <taxon>Epidendroideae</taxon>
        <taxon>Malaxideae</taxon>
        <taxon>Dendrobiinae</taxon>
        <taxon>Dendrobium</taxon>
    </lineage>
</organism>
<keyword evidence="1" id="KW-0472">Membrane</keyword>
<dbReference type="EMBL" id="KZ501829">
    <property type="protein sequence ID" value="PKU88026.1"/>
    <property type="molecule type" value="Genomic_DNA"/>
</dbReference>
<keyword evidence="1" id="KW-1133">Transmembrane helix</keyword>
<reference evidence="2 3" key="2">
    <citation type="journal article" date="2017" name="Nature">
        <title>The Apostasia genome and the evolution of orchids.</title>
        <authorList>
            <person name="Zhang G.Q."/>
            <person name="Liu K.W."/>
            <person name="Li Z."/>
            <person name="Lohaus R."/>
            <person name="Hsiao Y.Y."/>
            <person name="Niu S.C."/>
            <person name="Wang J.Y."/>
            <person name="Lin Y.C."/>
            <person name="Xu Q."/>
            <person name="Chen L.J."/>
            <person name="Yoshida K."/>
            <person name="Fujiwara S."/>
            <person name="Wang Z.W."/>
            <person name="Zhang Y.Q."/>
            <person name="Mitsuda N."/>
            <person name="Wang M."/>
            <person name="Liu G.H."/>
            <person name="Pecoraro L."/>
            <person name="Huang H.X."/>
            <person name="Xiao X.J."/>
            <person name="Lin M."/>
            <person name="Wu X.Y."/>
            <person name="Wu W.L."/>
            <person name="Chen Y.Y."/>
            <person name="Chang S.B."/>
            <person name="Sakamoto S."/>
            <person name="Ohme-Takagi M."/>
            <person name="Yagi M."/>
            <person name="Zeng S.J."/>
            <person name="Shen C.Y."/>
            <person name="Yeh C.M."/>
            <person name="Luo Y.B."/>
            <person name="Tsai W.C."/>
            <person name="Van de Peer Y."/>
            <person name="Liu Z.J."/>
        </authorList>
    </citation>
    <scope>NUCLEOTIDE SEQUENCE [LARGE SCALE GENOMIC DNA]</scope>
    <source>
        <tissue evidence="2">The whole plant</tissue>
    </source>
</reference>
<keyword evidence="3" id="KW-1185">Reference proteome</keyword>
<evidence type="ECO:0000313" key="2">
    <source>
        <dbReference type="EMBL" id="PKU88026.1"/>
    </source>
</evidence>